<dbReference type="GO" id="GO:0042586">
    <property type="term" value="F:peptide deformylase activity"/>
    <property type="evidence" value="ECO:0007669"/>
    <property type="project" value="UniProtKB-EC"/>
</dbReference>
<dbReference type="NCBIfam" id="TIGR00079">
    <property type="entry name" value="pept_deformyl"/>
    <property type="match status" value="1"/>
</dbReference>
<feature type="active site" evidence="2">
    <location>
        <position position="139"/>
    </location>
</feature>
<dbReference type="Proteomes" id="UP001173801">
    <property type="component" value="Unassembled WGS sequence"/>
</dbReference>
<comment type="function">
    <text evidence="2">Removes the formyl group from the N-terminal Met of newly synthesized proteins. Requires at least a dipeptide for an efficient rate of reaction. N-terminal L-methionine is a prerequisite for activity but the enzyme has broad specificity at other positions.</text>
</comment>
<keyword evidence="2" id="KW-0479">Metal-binding</keyword>
<dbReference type="CDD" id="cd00487">
    <property type="entry name" value="Pep_deformylase"/>
    <property type="match status" value="1"/>
</dbReference>
<dbReference type="EMBL" id="JANURM010000004">
    <property type="protein sequence ID" value="MDL0088803.1"/>
    <property type="molecule type" value="Genomic_DNA"/>
</dbReference>
<evidence type="ECO:0000313" key="4">
    <source>
        <dbReference type="EMBL" id="MDL0088803.1"/>
    </source>
</evidence>
<dbReference type="NCBIfam" id="NF001159">
    <property type="entry name" value="PRK00150.1-3"/>
    <property type="match status" value="1"/>
</dbReference>
<name>A0ABT7HQA2_9BACT</name>
<feature type="region of interest" description="Disordered" evidence="3">
    <location>
        <begin position="164"/>
        <end position="183"/>
    </location>
</feature>
<dbReference type="EC" id="3.5.1.88" evidence="2"/>
<dbReference type="Pfam" id="PF01327">
    <property type="entry name" value="Pep_deformylase"/>
    <property type="match status" value="1"/>
</dbReference>
<dbReference type="SUPFAM" id="SSF56420">
    <property type="entry name" value="Peptide deformylase"/>
    <property type="match status" value="1"/>
</dbReference>
<keyword evidence="2" id="KW-0648">Protein biosynthesis</keyword>
<dbReference type="PANTHER" id="PTHR10458:SF22">
    <property type="entry name" value="PEPTIDE DEFORMYLASE"/>
    <property type="match status" value="1"/>
</dbReference>
<dbReference type="Gene3D" id="3.90.45.10">
    <property type="entry name" value="Peptide deformylase"/>
    <property type="match status" value="1"/>
</dbReference>
<protein>
    <recommendedName>
        <fullName evidence="2">Peptide deformylase</fullName>
        <shortName evidence="2">PDF</shortName>
        <ecNumber evidence="2">3.5.1.88</ecNumber>
    </recommendedName>
    <alternativeName>
        <fullName evidence="2">Polypeptide deformylase</fullName>
    </alternativeName>
</protein>
<gene>
    <name evidence="2 4" type="primary">def</name>
    <name evidence="4" type="ORF">NYG85_05385</name>
</gene>
<evidence type="ECO:0000313" key="5">
    <source>
        <dbReference type="Proteomes" id="UP001173801"/>
    </source>
</evidence>
<organism evidence="4 5">
    <name type="scientific">Campylobacter gastrosuis</name>
    <dbReference type="NCBI Taxonomy" id="2974576"/>
    <lineage>
        <taxon>Bacteria</taxon>
        <taxon>Pseudomonadati</taxon>
        <taxon>Campylobacterota</taxon>
        <taxon>Epsilonproteobacteria</taxon>
        <taxon>Campylobacterales</taxon>
        <taxon>Campylobacteraceae</taxon>
        <taxon>Campylobacter</taxon>
    </lineage>
</organism>
<evidence type="ECO:0000256" key="3">
    <source>
        <dbReference type="SAM" id="MobiDB-lite"/>
    </source>
</evidence>
<comment type="cofactor">
    <cofactor evidence="2">
        <name>Fe(2+)</name>
        <dbReference type="ChEBI" id="CHEBI:29033"/>
    </cofactor>
    <text evidence="2">Binds 1 Fe(2+) ion.</text>
</comment>
<accession>A0ABT7HQA2</accession>
<reference evidence="4" key="1">
    <citation type="submission" date="2022-08" db="EMBL/GenBank/DDBJ databases">
        <authorList>
            <person name="Wang H."/>
        </authorList>
    </citation>
    <scope>NUCLEOTIDE SEQUENCE</scope>
    <source>
        <strain evidence="4">PS10</strain>
    </source>
</reference>
<reference evidence="4" key="2">
    <citation type="journal article" date="2023" name="Microorganisms">
        <title>Isolation and Genomic Characteristics of Cat-Borne Campylobacter felis sp. nov. and Sheep-Borne Campylobacter ovis sp. nov.</title>
        <authorList>
            <person name="Wang H."/>
            <person name="Li Y."/>
            <person name="Gu Y."/>
            <person name="Zhou G."/>
            <person name="Chen X."/>
            <person name="Zhang X."/>
            <person name="Shao Z."/>
            <person name="Zhang J."/>
            <person name="Zhang M."/>
        </authorList>
    </citation>
    <scope>NUCLEOTIDE SEQUENCE</scope>
    <source>
        <strain evidence="4">PS10</strain>
    </source>
</reference>
<keyword evidence="5" id="KW-1185">Reference proteome</keyword>
<sequence>MILEILTYPNKRLFERSEEVSVFDENLHKLLDDMYDTMIAKEGIGLAAIQVGVKSRIFIINLFNEEKKCQDKADLIEIINPEFLEKNGESIYQEGCLSVPGFYEEVKRADSVKIRYQDRFGNTKILETNGLLAIALQHENDHLDGHLFIERIGFNKRKIFDKEYKKGKKQDRPKHRQVAKKER</sequence>
<comment type="catalytic activity">
    <reaction evidence="2">
        <text>N-terminal N-formyl-L-methionyl-[peptide] + H2O = N-terminal L-methionyl-[peptide] + formate</text>
        <dbReference type="Rhea" id="RHEA:24420"/>
        <dbReference type="Rhea" id="RHEA-COMP:10639"/>
        <dbReference type="Rhea" id="RHEA-COMP:10640"/>
        <dbReference type="ChEBI" id="CHEBI:15377"/>
        <dbReference type="ChEBI" id="CHEBI:15740"/>
        <dbReference type="ChEBI" id="CHEBI:49298"/>
        <dbReference type="ChEBI" id="CHEBI:64731"/>
        <dbReference type="EC" id="3.5.1.88"/>
    </reaction>
</comment>
<feature type="compositionally biased region" description="Basic residues" evidence="3">
    <location>
        <begin position="165"/>
        <end position="183"/>
    </location>
</feature>
<dbReference type="RefSeq" id="WP_284937461.1">
    <property type="nucleotide sequence ID" value="NZ_JANURM010000004.1"/>
</dbReference>
<dbReference type="PANTHER" id="PTHR10458">
    <property type="entry name" value="PEPTIDE DEFORMYLASE"/>
    <property type="match status" value="1"/>
</dbReference>
<dbReference type="PRINTS" id="PR01576">
    <property type="entry name" value="PDEFORMYLASE"/>
</dbReference>
<dbReference type="HAMAP" id="MF_00163">
    <property type="entry name" value="Pep_deformylase"/>
    <property type="match status" value="1"/>
</dbReference>
<evidence type="ECO:0000256" key="2">
    <source>
        <dbReference type="HAMAP-Rule" id="MF_00163"/>
    </source>
</evidence>
<feature type="binding site" evidence="2">
    <location>
        <position position="138"/>
    </location>
    <ligand>
        <name>Fe cation</name>
        <dbReference type="ChEBI" id="CHEBI:24875"/>
    </ligand>
</feature>
<evidence type="ECO:0000256" key="1">
    <source>
        <dbReference type="ARBA" id="ARBA00010759"/>
    </source>
</evidence>
<feature type="binding site" evidence="2">
    <location>
        <position position="142"/>
    </location>
    <ligand>
        <name>Fe cation</name>
        <dbReference type="ChEBI" id="CHEBI:24875"/>
    </ligand>
</feature>
<comment type="caution">
    <text evidence="4">The sequence shown here is derived from an EMBL/GenBank/DDBJ whole genome shotgun (WGS) entry which is preliminary data.</text>
</comment>
<comment type="similarity">
    <text evidence="1 2">Belongs to the polypeptide deformylase family.</text>
</comment>
<dbReference type="InterPro" id="IPR036821">
    <property type="entry name" value="Peptide_deformylase_sf"/>
</dbReference>
<dbReference type="PIRSF" id="PIRSF004749">
    <property type="entry name" value="Pep_def"/>
    <property type="match status" value="1"/>
</dbReference>
<keyword evidence="2 4" id="KW-0378">Hydrolase</keyword>
<keyword evidence="2" id="KW-0408">Iron</keyword>
<feature type="binding site" evidence="2">
    <location>
        <position position="96"/>
    </location>
    <ligand>
        <name>Fe cation</name>
        <dbReference type="ChEBI" id="CHEBI:24875"/>
    </ligand>
</feature>
<proteinExistence type="inferred from homology"/>
<dbReference type="InterPro" id="IPR023635">
    <property type="entry name" value="Peptide_deformylase"/>
</dbReference>